<dbReference type="Proteomes" id="UP000008063">
    <property type="component" value="Unassembled WGS sequence"/>
</dbReference>
<proteinExistence type="predicted"/>
<keyword evidence="3" id="KW-1185">Reference proteome</keyword>
<dbReference type="EMBL" id="GL945482">
    <property type="protein sequence ID" value="EGN97740.1"/>
    <property type="molecule type" value="Genomic_DNA"/>
</dbReference>
<organism evidence="3">
    <name type="scientific">Serpula lacrymans var. lacrymans (strain S7.3)</name>
    <name type="common">Dry rot fungus</name>
    <dbReference type="NCBI Taxonomy" id="936435"/>
    <lineage>
        <taxon>Eukaryota</taxon>
        <taxon>Fungi</taxon>
        <taxon>Dikarya</taxon>
        <taxon>Basidiomycota</taxon>
        <taxon>Agaricomycotina</taxon>
        <taxon>Agaricomycetes</taxon>
        <taxon>Agaricomycetidae</taxon>
        <taxon>Boletales</taxon>
        <taxon>Coniophorineae</taxon>
        <taxon>Serpulaceae</taxon>
        <taxon>Serpula</taxon>
    </lineage>
</organism>
<sequence>MLWSRAGVGFFFLNYQTTLCVDCPAPDLPKNSSQIFSCLIIPIIVVSTPSA</sequence>
<evidence type="ECO:0000313" key="3">
    <source>
        <dbReference type="Proteomes" id="UP000008063"/>
    </source>
</evidence>
<protein>
    <submittedName>
        <fullName evidence="2">Uncharacterized protein</fullName>
    </submittedName>
</protein>
<evidence type="ECO:0000256" key="1">
    <source>
        <dbReference type="SAM" id="SignalP"/>
    </source>
</evidence>
<dbReference type="HOGENOM" id="CLU_3107864_0_0_1"/>
<name>F8Q3H9_SERL3</name>
<reference evidence="3" key="1">
    <citation type="journal article" date="2011" name="Science">
        <title>The plant cell wall-decomposing machinery underlies the functional diversity of forest fungi.</title>
        <authorList>
            <person name="Eastwood D.C."/>
            <person name="Floudas D."/>
            <person name="Binder M."/>
            <person name="Majcherczyk A."/>
            <person name="Schneider P."/>
            <person name="Aerts A."/>
            <person name="Asiegbu F.O."/>
            <person name="Baker S.E."/>
            <person name="Barry K."/>
            <person name="Bendiksby M."/>
            <person name="Blumentritt M."/>
            <person name="Coutinho P.M."/>
            <person name="Cullen D."/>
            <person name="de Vries R.P."/>
            <person name="Gathman A."/>
            <person name="Goodell B."/>
            <person name="Henrissat B."/>
            <person name="Ihrmark K."/>
            <person name="Kauserud H."/>
            <person name="Kohler A."/>
            <person name="LaButti K."/>
            <person name="Lapidus A."/>
            <person name="Lavin J.L."/>
            <person name="Lee Y.-H."/>
            <person name="Lindquist E."/>
            <person name="Lilly W."/>
            <person name="Lucas S."/>
            <person name="Morin E."/>
            <person name="Murat C."/>
            <person name="Oguiza J.A."/>
            <person name="Park J."/>
            <person name="Pisabarro A.G."/>
            <person name="Riley R."/>
            <person name="Rosling A."/>
            <person name="Salamov A."/>
            <person name="Schmidt O."/>
            <person name="Schmutz J."/>
            <person name="Skrede I."/>
            <person name="Stenlid J."/>
            <person name="Wiebenga A."/>
            <person name="Xie X."/>
            <person name="Kuees U."/>
            <person name="Hibbett D.S."/>
            <person name="Hoffmeister D."/>
            <person name="Hoegberg N."/>
            <person name="Martin F."/>
            <person name="Grigoriev I.V."/>
            <person name="Watkinson S.C."/>
        </authorList>
    </citation>
    <scope>NUCLEOTIDE SEQUENCE [LARGE SCALE GENOMIC DNA]</scope>
    <source>
        <strain evidence="3">strain S7.3</strain>
    </source>
</reference>
<keyword evidence="1" id="KW-0732">Signal</keyword>
<dbReference type="InParanoid" id="F8Q3H9"/>
<gene>
    <name evidence="2" type="ORF">SERLA73DRAFT_75383</name>
</gene>
<accession>F8Q3H9</accession>
<feature type="signal peptide" evidence="1">
    <location>
        <begin position="1"/>
        <end position="20"/>
    </location>
</feature>
<evidence type="ECO:0000313" key="2">
    <source>
        <dbReference type="EMBL" id="EGN97740.1"/>
    </source>
</evidence>
<feature type="chain" id="PRO_5003376918" evidence="1">
    <location>
        <begin position="21"/>
        <end position="51"/>
    </location>
</feature>
<dbReference type="AlphaFoldDB" id="F8Q3H9"/>